<dbReference type="Proteomes" id="UP000593564">
    <property type="component" value="Unassembled WGS sequence"/>
</dbReference>
<comment type="caution">
    <text evidence="3">The sequence shown here is derived from an EMBL/GenBank/DDBJ whole genome shotgun (WGS) entry which is preliminary data.</text>
</comment>
<reference evidence="4" key="1">
    <citation type="journal article" date="2020" name="Nat. Commun.">
        <title>Genome assembly of wild tea tree DASZ reveals pedigree and selection history of tea varieties.</title>
        <authorList>
            <person name="Zhang W."/>
            <person name="Zhang Y."/>
            <person name="Qiu H."/>
            <person name="Guo Y."/>
            <person name="Wan H."/>
            <person name="Zhang X."/>
            <person name="Scossa F."/>
            <person name="Alseekh S."/>
            <person name="Zhang Q."/>
            <person name="Wang P."/>
            <person name="Xu L."/>
            <person name="Schmidt M.H."/>
            <person name="Jia X."/>
            <person name="Li D."/>
            <person name="Zhu A."/>
            <person name="Guo F."/>
            <person name="Chen W."/>
            <person name="Ni D."/>
            <person name="Usadel B."/>
            <person name="Fernie A.R."/>
            <person name="Wen W."/>
        </authorList>
    </citation>
    <scope>NUCLEOTIDE SEQUENCE [LARGE SCALE GENOMIC DNA]</scope>
    <source>
        <strain evidence="4">cv. G240</strain>
    </source>
</reference>
<name>A0A7J7HGY2_CAMSI</name>
<gene>
    <name evidence="3" type="ORF">HYC85_009913</name>
</gene>
<dbReference type="Gene3D" id="1.10.8.430">
    <property type="entry name" value="Helical domain of apoptotic protease-activating factors"/>
    <property type="match status" value="1"/>
</dbReference>
<dbReference type="SUPFAM" id="SSF52540">
    <property type="entry name" value="P-loop containing nucleoside triphosphate hydrolases"/>
    <property type="match status" value="1"/>
</dbReference>
<evidence type="ECO:0000313" key="4">
    <source>
        <dbReference type="Proteomes" id="UP000593564"/>
    </source>
</evidence>
<proteinExistence type="predicted"/>
<organism evidence="3 4">
    <name type="scientific">Camellia sinensis</name>
    <name type="common">Tea plant</name>
    <name type="synonym">Thea sinensis</name>
    <dbReference type="NCBI Taxonomy" id="4442"/>
    <lineage>
        <taxon>Eukaryota</taxon>
        <taxon>Viridiplantae</taxon>
        <taxon>Streptophyta</taxon>
        <taxon>Embryophyta</taxon>
        <taxon>Tracheophyta</taxon>
        <taxon>Spermatophyta</taxon>
        <taxon>Magnoliopsida</taxon>
        <taxon>eudicotyledons</taxon>
        <taxon>Gunneridae</taxon>
        <taxon>Pentapetalae</taxon>
        <taxon>asterids</taxon>
        <taxon>Ericales</taxon>
        <taxon>Theaceae</taxon>
        <taxon>Camellia</taxon>
    </lineage>
</organism>
<evidence type="ECO:0008006" key="5">
    <source>
        <dbReference type="Google" id="ProtNLM"/>
    </source>
</evidence>
<evidence type="ECO:0000313" key="3">
    <source>
        <dbReference type="EMBL" id="KAF5951969.1"/>
    </source>
</evidence>
<evidence type="ECO:0000256" key="2">
    <source>
        <dbReference type="SAM" id="MobiDB-lite"/>
    </source>
</evidence>
<dbReference type="EMBL" id="JACBKZ010000004">
    <property type="protein sequence ID" value="KAF5951969.1"/>
    <property type="molecule type" value="Genomic_DNA"/>
</dbReference>
<keyword evidence="1" id="KW-0433">Leucine-rich repeat</keyword>
<sequence>MGGPGRARGVKFVRCSKLAHGSGPGRTRLKPPTGRGRVSGSHGARANVAGSGPPRAAHEPQAVMSQWCGVVMVEEGGVVFQWCCDSAVMVEGRDTKKVEDDRVGIPNCGFVLVLTTRLQKVYEIMDLDLEIRMEDHLLPWELFCRNVGPSLVHTSSVIQQMAILLVKECHGNLLAIILLARALKGVTDIGVWDVALHKLTSQSSVEQVEEGISEVMVSFCGRANRYMDLIIPTKALSKLSELEELSIDVNPDDEWWDAEVKTILNELSKALKLKFLELYLPTVEILQLLRRKGIELKYPDWFEFRFIVGHHRQRLISRLPHEVEERFKKWNKWRKCLEYINGDGKPTEITEVLNRAFVFFLDRHWTIRMLSDFGNENLVLLRNLYSNR</sequence>
<dbReference type="InterPro" id="IPR042197">
    <property type="entry name" value="Apaf_helical"/>
</dbReference>
<evidence type="ECO:0000256" key="1">
    <source>
        <dbReference type="ARBA" id="ARBA00022614"/>
    </source>
</evidence>
<dbReference type="InterPro" id="IPR027417">
    <property type="entry name" value="P-loop_NTPase"/>
</dbReference>
<keyword evidence="4" id="KW-1185">Reference proteome</keyword>
<feature type="region of interest" description="Disordered" evidence="2">
    <location>
        <begin position="19"/>
        <end position="57"/>
    </location>
</feature>
<dbReference type="AlphaFoldDB" id="A0A7J7HGY2"/>
<accession>A0A7J7HGY2</accession>
<dbReference type="GO" id="GO:0043531">
    <property type="term" value="F:ADP binding"/>
    <property type="evidence" value="ECO:0007669"/>
    <property type="project" value="InterPro"/>
</dbReference>
<protein>
    <recommendedName>
        <fullName evidence="5">NB-ARC domain-containing protein</fullName>
    </recommendedName>
</protein>
<reference evidence="3 4" key="2">
    <citation type="submission" date="2020-07" db="EMBL/GenBank/DDBJ databases">
        <title>Genome assembly of wild tea tree DASZ reveals pedigree and selection history of tea varieties.</title>
        <authorList>
            <person name="Zhang W."/>
        </authorList>
    </citation>
    <scope>NUCLEOTIDE SEQUENCE [LARGE SCALE GENOMIC DNA]</scope>
    <source>
        <strain evidence="4">cv. G240</strain>
        <tissue evidence="3">Leaf</tissue>
    </source>
</reference>